<dbReference type="EMBL" id="JAGINS010000002">
    <property type="protein sequence ID" value="MBP2363614.1"/>
    <property type="molecule type" value="Genomic_DNA"/>
</dbReference>
<proteinExistence type="predicted"/>
<name>A0ABS4VI61_9ACTN</name>
<reference evidence="1 2" key="1">
    <citation type="submission" date="2021-03" db="EMBL/GenBank/DDBJ databases">
        <title>Sequencing the genomes of 1000 actinobacteria strains.</title>
        <authorList>
            <person name="Klenk H.-P."/>
        </authorList>
    </citation>
    <scope>NUCLEOTIDE SEQUENCE [LARGE SCALE GENOMIC DNA]</scope>
    <source>
        <strain evidence="1 2">DSM 40843</strain>
    </source>
</reference>
<keyword evidence="2" id="KW-1185">Reference proteome</keyword>
<accession>A0ABS4VI61</accession>
<protein>
    <submittedName>
        <fullName evidence="1">Uncharacterized protein</fullName>
    </submittedName>
</protein>
<organism evidence="1 2">
    <name type="scientific">Streptomyces clavifer</name>
    <dbReference type="NCBI Taxonomy" id="68188"/>
    <lineage>
        <taxon>Bacteria</taxon>
        <taxon>Bacillati</taxon>
        <taxon>Actinomycetota</taxon>
        <taxon>Actinomycetes</taxon>
        <taxon>Kitasatosporales</taxon>
        <taxon>Streptomycetaceae</taxon>
        <taxon>Streptomyces</taxon>
    </lineage>
</organism>
<sequence>MDPAPIGEARLVCGRLRGHDQLMDLAVTCDVYTASQPYP</sequence>
<gene>
    <name evidence="1" type="ORF">JOF59_006106</name>
</gene>
<comment type="caution">
    <text evidence="1">The sequence shown here is derived from an EMBL/GenBank/DDBJ whole genome shotgun (WGS) entry which is preliminary data.</text>
</comment>
<evidence type="ECO:0000313" key="2">
    <source>
        <dbReference type="Proteomes" id="UP001519311"/>
    </source>
</evidence>
<dbReference type="Proteomes" id="UP001519311">
    <property type="component" value="Unassembled WGS sequence"/>
</dbReference>
<evidence type="ECO:0000313" key="1">
    <source>
        <dbReference type="EMBL" id="MBP2363614.1"/>
    </source>
</evidence>